<keyword evidence="1" id="KW-0732">Signal</keyword>
<proteinExistence type="predicted"/>
<evidence type="ECO:0000313" key="2">
    <source>
        <dbReference type="EMBL" id="KHD77875.1"/>
    </source>
</evidence>
<accession>A0A0A6UP13</accession>
<evidence type="ECO:0000313" key="3">
    <source>
        <dbReference type="Proteomes" id="UP000054537"/>
    </source>
</evidence>
<name>A0A0A6UP13_ACTUT</name>
<feature type="chain" id="PRO_5002022679" evidence="1">
    <location>
        <begin position="28"/>
        <end position="154"/>
    </location>
</feature>
<dbReference type="EMBL" id="JRTT01000008">
    <property type="protein sequence ID" value="KHD77875.1"/>
    <property type="molecule type" value="Genomic_DNA"/>
</dbReference>
<gene>
    <name evidence="2" type="ORF">MB27_08835</name>
</gene>
<comment type="caution">
    <text evidence="2">The sequence shown here is derived from an EMBL/GenBank/DDBJ whole genome shotgun (WGS) entry which is preliminary data.</text>
</comment>
<dbReference type="OrthoDB" id="9842497at2"/>
<dbReference type="AlphaFoldDB" id="A0A0A6UP13"/>
<keyword evidence="3" id="KW-1185">Reference proteome</keyword>
<dbReference type="RefSeq" id="WP_043523678.1">
    <property type="nucleotide sequence ID" value="NZ_BAABKU010000038.1"/>
</dbReference>
<reference evidence="2 3" key="1">
    <citation type="submission" date="2014-10" db="EMBL/GenBank/DDBJ databases">
        <title>Draft genome sequence of Actinoplanes utahensis NRRL 12052.</title>
        <authorList>
            <person name="Velasco-Bucheli B."/>
            <person name="del Cerro C."/>
            <person name="Hormigo D."/>
            <person name="Garcia J.L."/>
            <person name="Acebal C."/>
            <person name="Arroyo M."/>
            <person name="de la Mata I."/>
        </authorList>
    </citation>
    <scope>NUCLEOTIDE SEQUENCE [LARGE SCALE GENOMIC DNA]</scope>
    <source>
        <strain evidence="2 3">NRRL 12052</strain>
    </source>
</reference>
<protein>
    <submittedName>
        <fullName evidence="2">Uncharacterized protein</fullName>
    </submittedName>
</protein>
<evidence type="ECO:0000256" key="1">
    <source>
        <dbReference type="SAM" id="SignalP"/>
    </source>
</evidence>
<organism evidence="2 3">
    <name type="scientific">Actinoplanes utahensis</name>
    <dbReference type="NCBI Taxonomy" id="1869"/>
    <lineage>
        <taxon>Bacteria</taxon>
        <taxon>Bacillati</taxon>
        <taxon>Actinomycetota</taxon>
        <taxon>Actinomycetes</taxon>
        <taxon>Micromonosporales</taxon>
        <taxon>Micromonosporaceae</taxon>
        <taxon>Actinoplanes</taxon>
    </lineage>
</organism>
<feature type="signal peptide" evidence="1">
    <location>
        <begin position="1"/>
        <end position="27"/>
    </location>
</feature>
<dbReference type="Proteomes" id="UP000054537">
    <property type="component" value="Unassembled WGS sequence"/>
</dbReference>
<sequence>MSKLRMAAGVTTVAGLALLAGATPAYAESVTADCKALLGRYHSTAVADYTTQGATQHWINAQYRFTSASPFPVGNKSNVNFRLRHSPDGVSHSTSHKTYFAYDSPDALRPNIDHTTPINKDTPVSENIYVKFDTIFDLPNGIPDVNCEAYTPFV</sequence>